<evidence type="ECO:0000313" key="3">
    <source>
        <dbReference type="EMBL" id="KFZ28495.1"/>
    </source>
</evidence>
<dbReference type="AlphaFoldDB" id="A0A094ILC4"/>
<proteinExistence type="inferred from homology"/>
<reference evidence="3 4" key="1">
    <citation type="submission" date="2014-06" db="EMBL/GenBank/DDBJ databases">
        <title>Draft genome sequence of Idiomarina sp. MCCC 1A10513.</title>
        <authorList>
            <person name="Du J."/>
            <person name="Lai Q."/>
            <person name="Shao Z."/>
        </authorList>
    </citation>
    <scope>NUCLEOTIDE SEQUENCE [LARGE SCALE GENOMIC DNA]</scope>
    <source>
        <strain evidence="3 4">MCCC 1A10513</strain>
    </source>
</reference>
<dbReference type="PANTHER" id="PTHR30327">
    <property type="entry name" value="UNCHARACTERIZED PROTEIN YQGE"/>
    <property type="match status" value="1"/>
</dbReference>
<organism evidence="3 4">
    <name type="scientific">Pseudidiomarina atlantica</name>
    <dbReference type="NCBI Taxonomy" id="1517416"/>
    <lineage>
        <taxon>Bacteria</taxon>
        <taxon>Pseudomonadati</taxon>
        <taxon>Pseudomonadota</taxon>
        <taxon>Gammaproteobacteria</taxon>
        <taxon>Alteromonadales</taxon>
        <taxon>Idiomarinaceae</taxon>
        <taxon>Pseudidiomarina</taxon>
    </lineage>
</organism>
<protein>
    <recommendedName>
        <fullName evidence="2">UPF0301 protein IDAT_09310</fullName>
    </recommendedName>
</protein>
<evidence type="ECO:0000313" key="4">
    <source>
        <dbReference type="Proteomes" id="UP000053718"/>
    </source>
</evidence>
<dbReference type="RefSeq" id="WP_034733037.1">
    <property type="nucleotide sequence ID" value="NZ_JPIN01000008.1"/>
</dbReference>
<keyword evidence="4" id="KW-1185">Reference proteome</keyword>
<dbReference type="SUPFAM" id="SSF143456">
    <property type="entry name" value="VC0467-like"/>
    <property type="match status" value="1"/>
</dbReference>
<dbReference type="Pfam" id="PF02622">
    <property type="entry name" value="DUF179"/>
    <property type="match status" value="1"/>
</dbReference>
<dbReference type="Gene3D" id="3.40.1740.10">
    <property type="entry name" value="VC0467-like"/>
    <property type="match status" value="1"/>
</dbReference>
<dbReference type="PANTHER" id="PTHR30327:SF1">
    <property type="entry name" value="UPF0301 PROTEIN YQGE"/>
    <property type="match status" value="1"/>
</dbReference>
<dbReference type="OrthoDB" id="9807486at2"/>
<comment type="caution">
    <text evidence="3">The sequence shown here is derived from an EMBL/GenBank/DDBJ whole genome shotgun (WGS) entry which is preliminary data.</text>
</comment>
<dbReference type="GO" id="GO:0005829">
    <property type="term" value="C:cytosol"/>
    <property type="evidence" value="ECO:0007669"/>
    <property type="project" value="TreeGrafter"/>
</dbReference>
<sequence>MEALTNLQNHFLIAMPSLDDPFFQRSVTFICEHNQDGAMGLVINQPVEMNVASLLQQLEIVVPEHSSMFNQQVFAGGPLARDRGFVLHAPAGDWRSSAKLSEELMITTSKDILEAMGRGDAPEKFLLTLGYAGWEAGQLEQELAENSWLTIPADPDILFNTPVNERWQKATEKLGFHSWQLGPEAGHA</sequence>
<dbReference type="STRING" id="1517416.IDAT_09310"/>
<name>A0A094ILC4_9GAMM</name>
<dbReference type="NCBIfam" id="NF001266">
    <property type="entry name" value="PRK00228.1-1"/>
    <property type="match status" value="1"/>
</dbReference>
<gene>
    <name evidence="3" type="ORF">IDAT_09310</name>
</gene>
<dbReference type="Proteomes" id="UP000053718">
    <property type="component" value="Unassembled WGS sequence"/>
</dbReference>
<evidence type="ECO:0000256" key="2">
    <source>
        <dbReference type="HAMAP-Rule" id="MF_00758"/>
    </source>
</evidence>
<accession>A0A094ILC4</accession>
<evidence type="ECO:0000256" key="1">
    <source>
        <dbReference type="ARBA" id="ARBA00009600"/>
    </source>
</evidence>
<dbReference type="HAMAP" id="MF_00758">
    <property type="entry name" value="UPF0301"/>
    <property type="match status" value="1"/>
</dbReference>
<dbReference type="InterPro" id="IPR003774">
    <property type="entry name" value="AlgH-like"/>
</dbReference>
<dbReference type="EMBL" id="JPIN01000008">
    <property type="protein sequence ID" value="KFZ28495.1"/>
    <property type="molecule type" value="Genomic_DNA"/>
</dbReference>
<dbReference type="eggNOG" id="COG1678">
    <property type="taxonomic scope" value="Bacteria"/>
</dbReference>
<comment type="similarity">
    <text evidence="1 2">Belongs to the UPF0301 (AlgH) family.</text>
</comment>